<dbReference type="EMBL" id="JALBUT010000001">
    <property type="protein sequence ID" value="MDX8414673.1"/>
    <property type="molecule type" value="Genomic_DNA"/>
</dbReference>
<comment type="caution">
    <text evidence="4">The sequence shown here is derived from an EMBL/GenBank/DDBJ whole genome shotgun (WGS) entry which is preliminary data.</text>
</comment>
<evidence type="ECO:0000256" key="1">
    <source>
        <dbReference type="ARBA" id="ARBA00022980"/>
    </source>
</evidence>
<evidence type="ECO:0000313" key="5">
    <source>
        <dbReference type="Proteomes" id="UP001275932"/>
    </source>
</evidence>
<dbReference type="Pfam" id="PF00886">
    <property type="entry name" value="Ribosomal_S16"/>
    <property type="match status" value="1"/>
</dbReference>
<comment type="similarity">
    <text evidence="3">Belongs to the bacterial ribosomal protein bS16 family.</text>
</comment>
<reference evidence="4 5" key="1">
    <citation type="submission" date="2022-03" db="EMBL/GenBank/DDBJ databases">
        <title>Novel taxa within the pig intestine.</title>
        <authorList>
            <person name="Wylensek D."/>
            <person name="Bishof K."/>
            <person name="Afrizal A."/>
            <person name="Clavel T."/>
        </authorList>
    </citation>
    <scope>NUCLEOTIDE SEQUENCE [LARGE SCALE GENOMIC DNA]</scope>
    <source>
        <strain evidence="4 5">CLA-KB-P66</strain>
    </source>
</reference>
<evidence type="ECO:0000256" key="3">
    <source>
        <dbReference type="HAMAP-Rule" id="MF_00385"/>
    </source>
</evidence>
<dbReference type="NCBIfam" id="TIGR00002">
    <property type="entry name" value="S16"/>
    <property type="match status" value="1"/>
</dbReference>
<organism evidence="4 5">
    <name type="scientific">Intestinicryptomonas porci</name>
    <dbReference type="NCBI Taxonomy" id="2926320"/>
    <lineage>
        <taxon>Bacteria</taxon>
        <taxon>Pseudomonadati</taxon>
        <taxon>Verrucomicrobiota</taxon>
        <taxon>Opitutia</taxon>
        <taxon>Opitutales</taxon>
        <taxon>Intestinicryptomonaceae</taxon>
        <taxon>Intestinicryptomonas</taxon>
    </lineage>
</organism>
<dbReference type="HAMAP" id="MF_00385">
    <property type="entry name" value="Ribosomal_bS16"/>
    <property type="match status" value="1"/>
</dbReference>
<dbReference type="PANTHER" id="PTHR12919:SF20">
    <property type="entry name" value="SMALL RIBOSOMAL SUBUNIT PROTEIN BS16M"/>
    <property type="match status" value="1"/>
</dbReference>
<dbReference type="GO" id="GO:0005840">
    <property type="term" value="C:ribosome"/>
    <property type="evidence" value="ECO:0007669"/>
    <property type="project" value="UniProtKB-KW"/>
</dbReference>
<keyword evidence="5" id="KW-1185">Reference proteome</keyword>
<accession>A0ABU4WG13</accession>
<protein>
    <recommendedName>
        <fullName evidence="3">Small ribosomal subunit protein bS16</fullName>
    </recommendedName>
</protein>
<name>A0ABU4WG13_9BACT</name>
<dbReference type="SUPFAM" id="SSF54565">
    <property type="entry name" value="Ribosomal protein S16"/>
    <property type="match status" value="1"/>
</dbReference>
<dbReference type="InterPro" id="IPR023803">
    <property type="entry name" value="Ribosomal_bS16_dom_sf"/>
</dbReference>
<dbReference type="Proteomes" id="UP001275932">
    <property type="component" value="Unassembled WGS sequence"/>
</dbReference>
<dbReference type="Gene3D" id="3.30.1320.10">
    <property type="match status" value="1"/>
</dbReference>
<gene>
    <name evidence="3 4" type="primary">rpsP</name>
    <name evidence="4" type="ORF">MOX91_00540</name>
</gene>
<sequence length="86" mass="9733">MALRIRLQRHGSTHNPTYRLVVAEQASRRDGKFVENLGYYNPKARGQEAESKLNIERIDYWTSVGAQMSDTAKALVKRAKKEAANA</sequence>
<evidence type="ECO:0000256" key="2">
    <source>
        <dbReference type="ARBA" id="ARBA00023274"/>
    </source>
</evidence>
<evidence type="ECO:0000313" key="4">
    <source>
        <dbReference type="EMBL" id="MDX8414673.1"/>
    </source>
</evidence>
<dbReference type="RefSeq" id="WP_370396123.1">
    <property type="nucleotide sequence ID" value="NZ_JALBUT010000001.1"/>
</dbReference>
<dbReference type="InterPro" id="IPR000307">
    <property type="entry name" value="Ribosomal_bS16"/>
</dbReference>
<keyword evidence="1 3" id="KW-0689">Ribosomal protein</keyword>
<dbReference type="PANTHER" id="PTHR12919">
    <property type="entry name" value="30S RIBOSOMAL PROTEIN S16"/>
    <property type="match status" value="1"/>
</dbReference>
<proteinExistence type="inferred from homology"/>
<keyword evidence="2 3" id="KW-0687">Ribonucleoprotein</keyword>